<protein>
    <recommendedName>
        <fullName evidence="5">Allergen Asp f 4</fullName>
    </recommendedName>
</protein>
<dbReference type="EMBL" id="NJEU01000167">
    <property type="protein sequence ID" value="PHH80033.1"/>
    <property type="molecule type" value="Genomic_DNA"/>
</dbReference>
<proteinExistence type="predicted"/>
<evidence type="ECO:0000256" key="1">
    <source>
        <dbReference type="SAM" id="MobiDB-lite"/>
    </source>
</evidence>
<gene>
    <name evidence="3" type="ORF">CDD82_2017</name>
</gene>
<dbReference type="AlphaFoldDB" id="A0A2C5ZJJ4"/>
<organism evidence="3 4">
    <name type="scientific">Ophiocordyceps australis</name>
    <dbReference type="NCBI Taxonomy" id="1399860"/>
    <lineage>
        <taxon>Eukaryota</taxon>
        <taxon>Fungi</taxon>
        <taxon>Dikarya</taxon>
        <taxon>Ascomycota</taxon>
        <taxon>Pezizomycotina</taxon>
        <taxon>Sordariomycetes</taxon>
        <taxon>Hypocreomycetidae</taxon>
        <taxon>Hypocreales</taxon>
        <taxon>Ophiocordycipitaceae</taxon>
        <taxon>Ophiocordyceps</taxon>
    </lineage>
</organism>
<keyword evidence="2" id="KW-0732">Signal</keyword>
<accession>A0A2C5ZJJ4</accession>
<dbReference type="PANTHER" id="PTHR42039:SF1">
    <property type="entry name" value="PUTATIVE (AFU_ORTHOLOGUE AFUA_3G02940)-RELATED"/>
    <property type="match status" value="1"/>
</dbReference>
<dbReference type="OrthoDB" id="118256at2759"/>
<name>A0A2C5ZJJ4_9HYPO</name>
<dbReference type="PANTHER" id="PTHR42039">
    <property type="entry name" value="PUTATIVE (AFU_ORTHOLOGUE AFUA_3G02940)-RELATED"/>
    <property type="match status" value="1"/>
</dbReference>
<evidence type="ECO:0000313" key="4">
    <source>
        <dbReference type="Proteomes" id="UP000224854"/>
    </source>
</evidence>
<dbReference type="GO" id="GO:0019863">
    <property type="term" value="F:IgE binding"/>
    <property type="evidence" value="ECO:0007669"/>
    <property type="project" value="InterPro"/>
</dbReference>
<evidence type="ECO:0008006" key="5">
    <source>
        <dbReference type="Google" id="ProtNLM"/>
    </source>
</evidence>
<dbReference type="GO" id="GO:0005576">
    <property type="term" value="C:extracellular region"/>
    <property type="evidence" value="ECO:0007669"/>
    <property type="project" value="InterPro"/>
</dbReference>
<dbReference type="InterPro" id="IPR038903">
    <property type="entry name" value="Allergen_Asp_f_4"/>
</dbReference>
<feature type="compositionally biased region" description="Pro residues" evidence="1">
    <location>
        <begin position="103"/>
        <end position="133"/>
    </location>
</feature>
<feature type="signal peptide" evidence="2">
    <location>
        <begin position="1"/>
        <end position="18"/>
    </location>
</feature>
<evidence type="ECO:0000256" key="2">
    <source>
        <dbReference type="SAM" id="SignalP"/>
    </source>
</evidence>
<feature type="region of interest" description="Disordered" evidence="1">
    <location>
        <begin position="96"/>
        <end position="168"/>
    </location>
</feature>
<evidence type="ECO:0000313" key="3">
    <source>
        <dbReference type="EMBL" id="PHH80033.1"/>
    </source>
</evidence>
<reference evidence="3 4" key="1">
    <citation type="submission" date="2017-06" db="EMBL/GenBank/DDBJ databases">
        <title>Ant-infecting Ophiocordyceps genomes reveal a high diversity of potential behavioral manipulation genes and a possible major role for enterotoxins.</title>
        <authorList>
            <person name="De Bekker C."/>
            <person name="Evans H.C."/>
            <person name="Brachmann A."/>
            <person name="Hughes D.P."/>
        </authorList>
    </citation>
    <scope>NUCLEOTIDE SEQUENCE [LARGE SCALE GENOMIC DNA]</scope>
    <source>
        <strain evidence="3 4">1348a</strain>
    </source>
</reference>
<sequence length="397" mass="41662">MKISTTSLLLAGVLGAVAHPSRHAHRLAHRSLDRRTDFVRAAKPEDAPPVVEEIEYVTYTETTWVLAPDATEAPAPETTAAQPAVVMSTAAQVAAPSSAALPNPAPQAPQPPPQVPQPQPPQNLVVPPSPSVPAAPATSIAVPAPAPNSGSKSGSSSDSSSSSGSGGVGASMYQPFCGGKPHKRATIEQIAYKGNVGSAEYGCNMKLVQSQIADKYDYTLRFHNAGDQNQKCICWNKYGPTNQIDGFFSSNNKALKFDLAPGAEQYLAVDSDSQGGCTCDAGEVQTTKVGQWAGTWVEYDFGNESNKKWSGADASCIVAAKEKQSDPNIRIPGMKVCDNVALGKTKRTEGDMDKHCSTINNGGTGTNAYLGGTEALDGVGMNIQNSPVRLDVTVDYK</sequence>
<feature type="chain" id="PRO_5012270937" description="Allergen Asp f 4" evidence="2">
    <location>
        <begin position="19"/>
        <end position="397"/>
    </location>
</feature>
<dbReference type="Proteomes" id="UP000224854">
    <property type="component" value="Unassembled WGS sequence"/>
</dbReference>
<dbReference type="Pfam" id="PF25312">
    <property type="entry name" value="Allergen_Asp_f_4"/>
    <property type="match status" value="1"/>
</dbReference>
<comment type="caution">
    <text evidence="3">The sequence shown here is derived from an EMBL/GenBank/DDBJ whole genome shotgun (WGS) entry which is preliminary data.</text>
</comment>
<keyword evidence="4" id="KW-1185">Reference proteome</keyword>
<feature type="compositionally biased region" description="Low complexity" evidence="1">
    <location>
        <begin position="134"/>
        <end position="163"/>
    </location>
</feature>